<name>A0A7L1N6H4_RHICY</name>
<gene>
    <name evidence="2" type="primary">Fmr1nb</name>
    <name evidence="2" type="ORF">RHICYA_R05827</name>
</gene>
<proteinExistence type="predicted"/>
<evidence type="ECO:0000256" key="1">
    <source>
        <dbReference type="SAM" id="Phobius"/>
    </source>
</evidence>
<protein>
    <submittedName>
        <fullName evidence="2">FMR1N protein</fullName>
    </submittedName>
</protein>
<reference evidence="2 3" key="1">
    <citation type="submission" date="2019-09" db="EMBL/GenBank/DDBJ databases">
        <title>Bird 10,000 Genomes (B10K) Project - Family phase.</title>
        <authorList>
            <person name="Zhang G."/>
        </authorList>
    </citation>
    <scope>NUCLEOTIDE SEQUENCE [LARGE SCALE GENOMIC DNA]</scope>
    <source>
        <strain evidence="2">B10K-DU-002-35</strain>
        <tissue evidence="2">Muscle</tissue>
    </source>
</reference>
<dbReference type="EMBL" id="VXBP01003134">
    <property type="protein sequence ID" value="NXN95019.1"/>
    <property type="molecule type" value="Genomic_DNA"/>
</dbReference>
<evidence type="ECO:0000313" key="2">
    <source>
        <dbReference type="EMBL" id="NXN95019.1"/>
    </source>
</evidence>
<keyword evidence="1" id="KW-0812">Transmembrane</keyword>
<feature type="transmembrane region" description="Helical" evidence="1">
    <location>
        <begin position="110"/>
        <end position="134"/>
    </location>
</feature>
<accession>A0A7L1N6H4</accession>
<dbReference type="OrthoDB" id="9837391at2759"/>
<keyword evidence="1" id="KW-0472">Membrane</keyword>
<dbReference type="InterPro" id="IPR055331">
    <property type="entry name" value="FMR1-like"/>
</dbReference>
<dbReference type="PANTHER" id="PTHR37360">
    <property type="entry name" value="FRAGILE X MENTAL RETARDATION 1 NEIGHBOR PROTEIN"/>
    <property type="match status" value="1"/>
</dbReference>
<dbReference type="PANTHER" id="PTHR37360:SF1">
    <property type="entry name" value="FMR1 NEIGHBOR PROTEIN"/>
    <property type="match status" value="1"/>
</dbReference>
<organism evidence="2 3">
    <name type="scientific">Rhinopomastus cyanomelas</name>
    <name type="common">Common scimitarbill</name>
    <dbReference type="NCBI Taxonomy" id="113115"/>
    <lineage>
        <taxon>Eukaryota</taxon>
        <taxon>Metazoa</taxon>
        <taxon>Chordata</taxon>
        <taxon>Craniata</taxon>
        <taxon>Vertebrata</taxon>
        <taxon>Euteleostomi</taxon>
        <taxon>Archelosauria</taxon>
        <taxon>Archosauria</taxon>
        <taxon>Dinosauria</taxon>
        <taxon>Saurischia</taxon>
        <taxon>Theropoda</taxon>
        <taxon>Coelurosauria</taxon>
        <taxon>Aves</taxon>
        <taxon>Neognathae</taxon>
        <taxon>Neoaves</taxon>
        <taxon>Telluraves</taxon>
        <taxon>Coraciimorphae</taxon>
        <taxon>Bucerotiformes</taxon>
        <taxon>Rhinopomastidae</taxon>
        <taxon>Rhinopomastus</taxon>
    </lineage>
</organism>
<sequence>IGTHLVWNYGVLILLYSINSSFALPTRHVLERSEAAPDSPCMKVKGMYECFISFFTPTTCSHKDGQILVPCHAGEGLNSTECSKNKCCPSKSSHELKCYKPFKDNKQQTFHVLVVVGGGFVILACLPFCCGAFLKKSSCVNPLLWRNKEIEQMTRKAR</sequence>
<keyword evidence="1" id="KW-1133">Transmembrane helix</keyword>
<dbReference type="Proteomes" id="UP000565785">
    <property type="component" value="Unassembled WGS sequence"/>
</dbReference>
<evidence type="ECO:0000313" key="3">
    <source>
        <dbReference type="Proteomes" id="UP000565785"/>
    </source>
</evidence>
<feature type="transmembrane region" description="Helical" evidence="1">
    <location>
        <begin position="6"/>
        <end position="24"/>
    </location>
</feature>
<feature type="non-terminal residue" evidence="2">
    <location>
        <position position="1"/>
    </location>
</feature>
<dbReference type="AlphaFoldDB" id="A0A7L1N6H4"/>
<comment type="caution">
    <text evidence="2">The sequence shown here is derived from an EMBL/GenBank/DDBJ whole genome shotgun (WGS) entry which is preliminary data.</text>
</comment>
<feature type="non-terminal residue" evidence="2">
    <location>
        <position position="158"/>
    </location>
</feature>
<keyword evidence="3" id="KW-1185">Reference proteome</keyword>